<dbReference type="AlphaFoldDB" id="A0A834N4D7"/>
<protein>
    <submittedName>
        <fullName evidence="2">Uncharacterized protein</fullName>
    </submittedName>
</protein>
<dbReference type="EMBL" id="JACSDZ010000010">
    <property type="protein sequence ID" value="KAF7393903.1"/>
    <property type="molecule type" value="Genomic_DNA"/>
</dbReference>
<gene>
    <name evidence="2" type="ORF">HZH68_010722</name>
</gene>
<evidence type="ECO:0000313" key="2">
    <source>
        <dbReference type="EMBL" id="KAF7393903.1"/>
    </source>
</evidence>
<evidence type="ECO:0000313" key="3">
    <source>
        <dbReference type="Proteomes" id="UP000617340"/>
    </source>
</evidence>
<organism evidence="2 3">
    <name type="scientific">Vespula germanica</name>
    <name type="common">German yellow jacket</name>
    <name type="synonym">Paravespula germanica</name>
    <dbReference type="NCBI Taxonomy" id="30212"/>
    <lineage>
        <taxon>Eukaryota</taxon>
        <taxon>Metazoa</taxon>
        <taxon>Ecdysozoa</taxon>
        <taxon>Arthropoda</taxon>
        <taxon>Hexapoda</taxon>
        <taxon>Insecta</taxon>
        <taxon>Pterygota</taxon>
        <taxon>Neoptera</taxon>
        <taxon>Endopterygota</taxon>
        <taxon>Hymenoptera</taxon>
        <taxon>Apocrita</taxon>
        <taxon>Aculeata</taxon>
        <taxon>Vespoidea</taxon>
        <taxon>Vespidae</taxon>
        <taxon>Vespinae</taxon>
        <taxon>Vespula</taxon>
    </lineage>
</organism>
<proteinExistence type="predicted"/>
<keyword evidence="3" id="KW-1185">Reference proteome</keyword>
<reference evidence="2" key="1">
    <citation type="journal article" date="2020" name="G3 (Bethesda)">
        <title>High-Quality Assemblies for Three Invasive Social Wasps from the &lt;i&gt;Vespula&lt;/i&gt; Genus.</title>
        <authorList>
            <person name="Harrop T.W.R."/>
            <person name="Guhlin J."/>
            <person name="McLaughlin G.M."/>
            <person name="Permina E."/>
            <person name="Stockwell P."/>
            <person name="Gilligan J."/>
            <person name="Le Lec M.F."/>
            <person name="Gruber M.A.M."/>
            <person name="Quinn O."/>
            <person name="Lovegrove M."/>
            <person name="Duncan E.J."/>
            <person name="Remnant E.J."/>
            <person name="Van Eeckhoven J."/>
            <person name="Graham B."/>
            <person name="Knapp R.A."/>
            <person name="Langford K.W."/>
            <person name="Kronenberg Z."/>
            <person name="Press M.O."/>
            <person name="Eacker S.M."/>
            <person name="Wilson-Rankin E.E."/>
            <person name="Purcell J."/>
            <person name="Lester P.J."/>
            <person name="Dearden P.K."/>
        </authorList>
    </citation>
    <scope>NUCLEOTIDE SEQUENCE</scope>
    <source>
        <strain evidence="2">Linc-1</strain>
    </source>
</reference>
<name>A0A834N4D7_VESGE</name>
<sequence>MHPTYESVRASLLKATKQASSKQASEQPHGGIIRSEEQCPFGKRPSHKADCSYYFDKAIAITCESFARISVFCREGQRE</sequence>
<dbReference type="Proteomes" id="UP000617340">
    <property type="component" value="Unassembled WGS sequence"/>
</dbReference>
<feature type="compositionally biased region" description="Polar residues" evidence="1">
    <location>
        <begin position="17"/>
        <end position="26"/>
    </location>
</feature>
<comment type="caution">
    <text evidence="2">The sequence shown here is derived from an EMBL/GenBank/DDBJ whole genome shotgun (WGS) entry which is preliminary data.</text>
</comment>
<accession>A0A834N4D7</accession>
<evidence type="ECO:0000256" key="1">
    <source>
        <dbReference type="SAM" id="MobiDB-lite"/>
    </source>
</evidence>
<feature type="region of interest" description="Disordered" evidence="1">
    <location>
        <begin position="14"/>
        <end position="42"/>
    </location>
</feature>